<dbReference type="GO" id="GO:0032007">
    <property type="term" value="P:negative regulation of TOR signaling"/>
    <property type="evidence" value="ECO:0007669"/>
    <property type="project" value="TreeGrafter"/>
</dbReference>
<dbReference type="GO" id="GO:0005634">
    <property type="term" value="C:nucleus"/>
    <property type="evidence" value="ECO:0007669"/>
    <property type="project" value="InterPro"/>
</dbReference>
<dbReference type="Proteomes" id="UP000230002">
    <property type="component" value="Unassembled WGS sequence"/>
</dbReference>
<dbReference type="InterPro" id="IPR027107">
    <property type="entry name" value="Tuberin/Ral-act_asu"/>
</dbReference>
<dbReference type="InterPro" id="IPR000331">
    <property type="entry name" value="Rap/Ran_GAP_dom"/>
</dbReference>
<organism evidence="4 5">
    <name type="scientific">Ganoderma sinense ZZ0214-1</name>
    <dbReference type="NCBI Taxonomy" id="1077348"/>
    <lineage>
        <taxon>Eukaryota</taxon>
        <taxon>Fungi</taxon>
        <taxon>Dikarya</taxon>
        <taxon>Basidiomycota</taxon>
        <taxon>Agaricomycotina</taxon>
        <taxon>Agaricomycetes</taxon>
        <taxon>Polyporales</taxon>
        <taxon>Polyporaceae</taxon>
        <taxon>Ganoderma</taxon>
    </lineage>
</organism>
<evidence type="ECO:0000259" key="3">
    <source>
        <dbReference type="PROSITE" id="PS50085"/>
    </source>
</evidence>
<evidence type="ECO:0000313" key="5">
    <source>
        <dbReference type="Proteomes" id="UP000230002"/>
    </source>
</evidence>
<dbReference type="OrthoDB" id="19311at2759"/>
<proteinExistence type="predicted"/>
<feature type="region of interest" description="Disordered" evidence="2">
    <location>
        <begin position="1"/>
        <end position="24"/>
    </location>
</feature>
<dbReference type="PANTHER" id="PTHR10063">
    <property type="entry name" value="TUBERIN"/>
    <property type="match status" value="1"/>
</dbReference>
<feature type="domain" description="Rap-GAP" evidence="3">
    <location>
        <begin position="1511"/>
        <end position="1748"/>
    </location>
</feature>
<dbReference type="GO" id="GO:0005096">
    <property type="term" value="F:GTPase activator activity"/>
    <property type="evidence" value="ECO:0007669"/>
    <property type="project" value="UniProtKB-KW"/>
</dbReference>
<sequence length="1770" mass="196522">MPPPTEDAQKPARQRANTTFTFPPWRRGRTETVAAPAPPAVSPPLQIDALIEALTPPAVPSLSYAKSLASALGSLGADSPPPRLPILQPILATLCSLESPIPLQTAGFDVLSAFLSGSSASLVSTADRLSCLSLFVDVQWSQELWESRTKALSALTLSGSQTVGMESQILRLVGAWIERAFDGFAQTRADTNSHEDRLARQHSVESLTALLNSLLSKSEFVSRITDEDTQMILGLWERLLDKALSMSPDFTRGSPPGSPLAEPQSSKTATPPKLSLSHRRHQSSTSLPKLSLLKQPADIIVDSYLTYLDTRLDALGPTYLSTLLPLLFRALAFYLSPLPRISIQFDPPHQHPLEEKIWDRLNQLVTGPYASSCRQLLKRQLYPSRDLQFHASAQVSVGALRTLRNSMREALLSRLARALITLSTSVDYSPAGGPAHLAVADTIMERAWGKDDTESWELIRFAHVLSRAARQWIELPEASASSVEAGPPKEAVLHEIAAIVKDVIQTIALHQEQDERGGGIEVDDEEVQAVGRITKELVVYVRSLKQLDGSPAHISLDNPDGSISFLSTMSAILSQDLKTTLLFPVLPSIILSIADHLPDRDLSQLLVTMADRQSLSPTSLTWLEHWRSILTMPDLFSPARSSTRRHAMEHLQSVWEFVKDGPAYRKPLAALVFEVWKQHPGEELEDNLVLVVWNLLADEAVLRLAEKHAADPDTEACDREDGFCEEIMNFLLEMAHEQRSEDDDDAASVLTIDSSVVSPMSLITPANPAIASPMRITTDFPSPSREKEPPSLPSITTLLSQFTSGMPTRSQSKPRRSTNDMPIQIESPVLNPIVPPVTTPRSVGAVIGLISAFSQLVFTPLALETCNIWHARRVFKHLVELVTGAGCVRARLAVLQFLMRLRVDRGHRVYFGKDEYDKDGNIATLAALIGRTEAGAPTGPGTVEELLRDDELKRTRARTVPQERDGRRASRGRGGHPRMDASRSRSRVPGRTMPSGMQKAKARDRLWMIPETLSLSVAASDVASEGLMSYDPARPSHTDSILQSSLYLTKLVEVIETEKDWEILSYVLCHLPTQLANKHLFCGPRSKKVIGRLLTCLFLGISDGSLAKQIERWPDGIISRDAQGLAFHTLTVLISYRRCFESSQPLHQLVEIFLFGLSGQPSTQKCCLHALSLSAFELESSITKYLSRIMEKLSQIMSNPAMAVHIIDFLAIVGSRPSLFVNFTENDYKMVFAVALKYLEHHNRRDGSLAISWALSQHVRIMSYYIMYVWFLAVDMPSRKRHVEYIIRQLLLSNGGKGEVDAPTEIAFDWLARYTYASADPRPAKSTLDEIVMNASVQSQRPESAISEKTWILGNSVVTIRALERRGWIEVLSRRASGLTKFLVRAENVPMVPLGDVDPDIISVSAMLMMDRENDGDNSADDGSQDTSGHAYPNLDDVKLMLSETAGSSSNIPLPDPITGYVWSRSAPSQRRKDVSIDPSYLALQLSAYPDNRPTNRGYLVTDRSKLATFFRTFDRMPVIDTHKVGVMYVAPGQEHETEILRNTHGSPAYTRFLKGLGRLINLRGQVDVYDGGLDPDTDGEYAYAWWDDIGQILFHTATLMPNGDDPNCTSKKAHIGNDYVRIVWNDSGKPYRFDTLATQFQFVNIVIEPHSRGAIAAFSNNLHEHEYFKVTVQRAPNMVEFTPIGDFKLISAANLPLLVRQLSLLSDWFVEVWRSTDGDTRPNEVVTNWGSRLAAIQRFRNQVVTVDNTPEPEDGLAAQQRLRDFTTAY</sequence>
<gene>
    <name evidence="4" type="ORF">GSI_11672</name>
</gene>
<dbReference type="PANTHER" id="PTHR10063:SF0">
    <property type="entry name" value="TUBERIN"/>
    <property type="match status" value="1"/>
</dbReference>
<keyword evidence="1" id="KW-0343">GTPase activation</keyword>
<dbReference type="PROSITE" id="PS50085">
    <property type="entry name" value="RAPGAP"/>
    <property type="match status" value="1"/>
</dbReference>
<feature type="region of interest" description="Disordered" evidence="2">
    <location>
        <begin position="247"/>
        <end position="283"/>
    </location>
</feature>
<dbReference type="Pfam" id="PF02145">
    <property type="entry name" value="Rap_GAP"/>
    <property type="match status" value="1"/>
</dbReference>
<dbReference type="Gene3D" id="3.40.50.11210">
    <property type="entry name" value="Rap/Ran-GAP"/>
    <property type="match status" value="1"/>
</dbReference>
<dbReference type="GO" id="GO:0051056">
    <property type="term" value="P:regulation of small GTPase mediated signal transduction"/>
    <property type="evidence" value="ECO:0007669"/>
    <property type="project" value="InterPro"/>
</dbReference>
<dbReference type="STRING" id="1077348.A0A2G8RWM3"/>
<dbReference type="SUPFAM" id="SSF48371">
    <property type="entry name" value="ARM repeat"/>
    <property type="match status" value="1"/>
</dbReference>
<dbReference type="EMBL" id="AYKW01000045">
    <property type="protein sequence ID" value="PIL25919.1"/>
    <property type="molecule type" value="Genomic_DNA"/>
</dbReference>
<dbReference type="FunFam" id="3.40.50.11210:FF:000007">
    <property type="entry name" value="Tuberous sclerosis 2"/>
    <property type="match status" value="1"/>
</dbReference>
<evidence type="ECO:0000256" key="1">
    <source>
        <dbReference type="ARBA" id="ARBA00022468"/>
    </source>
</evidence>
<dbReference type="InterPro" id="IPR016024">
    <property type="entry name" value="ARM-type_fold"/>
</dbReference>
<dbReference type="Pfam" id="PF03542">
    <property type="entry name" value="Tuberin"/>
    <property type="match status" value="1"/>
</dbReference>
<feature type="region of interest" description="Disordered" evidence="2">
    <location>
        <begin position="1412"/>
        <end position="1431"/>
    </location>
</feature>
<reference evidence="4 5" key="1">
    <citation type="journal article" date="2015" name="Sci. Rep.">
        <title>Chromosome-level genome map provides insights into diverse defense mechanisms in the medicinal fungus Ganoderma sinense.</title>
        <authorList>
            <person name="Zhu Y."/>
            <person name="Xu J."/>
            <person name="Sun C."/>
            <person name="Zhou S."/>
            <person name="Xu H."/>
            <person name="Nelson D.R."/>
            <person name="Qian J."/>
            <person name="Song J."/>
            <person name="Luo H."/>
            <person name="Xiang L."/>
            <person name="Li Y."/>
            <person name="Xu Z."/>
            <person name="Ji A."/>
            <person name="Wang L."/>
            <person name="Lu S."/>
            <person name="Hayward A."/>
            <person name="Sun W."/>
            <person name="Li X."/>
            <person name="Schwartz D.C."/>
            <person name="Wang Y."/>
            <person name="Chen S."/>
        </authorList>
    </citation>
    <scope>NUCLEOTIDE SEQUENCE [LARGE SCALE GENOMIC DNA]</scope>
    <source>
        <strain evidence="4 5">ZZ0214-1</strain>
    </source>
</reference>
<feature type="region of interest" description="Disordered" evidence="2">
    <location>
        <begin position="953"/>
        <end position="1001"/>
    </location>
</feature>
<keyword evidence="5" id="KW-1185">Reference proteome</keyword>
<accession>A0A2G8RWM3</accession>
<evidence type="ECO:0000256" key="2">
    <source>
        <dbReference type="SAM" id="MobiDB-lite"/>
    </source>
</evidence>
<dbReference type="InterPro" id="IPR018515">
    <property type="entry name" value="Tuberin-type_domain"/>
</dbReference>
<name>A0A2G8RWM3_9APHY</name>
<comment type="caution">
    <text evidence="4">The sequence shown here is derived from an EMBL/GenBank/DDBJ whole genome shotgun (WGS) entry which is preliminary data.</text>
</comment>
<evidence type="ECO:0000313" key="4">
    <source>
        <dbReference type="EMBL" id="PIL25919.1"/>
    </source>
</evidence>
<protein>
    <recommendedName>
        <fullName evidence="3">Rap-GAP domain-containing protein</fullName>
    </recommendedName>
</protein>
<dbReference type="GO" id="GO:0033596">
    <property type="term" value="C:TSC1-TSC2 complex"/>
    <property type="evidence" value="ECO:0007669"/>
    <property type="project" value="TreeGrafter"/>
</dbReference>
<dbReference type="InterPro" id="IPR035974">
    <property type="entry name" value="Rap/Ran-GAP_sf"/>
</dbReference>
<dbReference type="SUPFAM" id="SSF111347">
    <property type="entry name" value="Rap/Ran-GAP"/>
    <property type="match status" value="1"/>
</dbReference>